<feature type="domain" description="HicB-like antitoxin of toxin-antitoxin system" evidence="1">
    <location>
        <begin position="4"/>
        <end position="119"/>
    </location>
</feature>
<gene>
    <name evidence="2" type="ORF">FNA46_20135</name>
</gene>
<proteinExistence type="predicted"/>
<dbReference type="Pfam" id="PF15919">
    <property type="entry name" value="HicB_lk_antitox"/>
    <property type="match status" value="1"/>
</dbReference>
<organism evidence="2 3">
    <name type="scientific">Rhizobium straminoryzae</name>
    <dbReference type="NCBI Taxonomy" id="1387186"/>
    <lineage>
        <taxon>Bacteria</taxon>
        <taxon>Pseudomonadati</taxon>
        <taxon>Pseudomonadota</taxon>
        <taxon>Alphaproteobacteria</taxon>
        <taxon>Hyphomicrobiales</taxon>
        <taxon>Rhizobiaceae</taxon>
        <taxon>Rhizobium/Agrobacterium group</taxon>
        <taxon>Rhizobium</taxon>
    </lineage>
</organism>
<accession>A0A549T0W8</accession>
<dbReference type="Proteomes" id="UP000316801">
    <property type="component" value="Unassembled WGS sequence"/>
</dbReference>
<dbReference type="AlphaFoldDB" id="A0A549T0W8"/>
<dbReference type="InterPro" id="IPR031807">
    <property type="entry name" value="HicB-like"/>
</dbReference>
<dbReference type="RefSeq" id="WP_143127000.1">
    <property type="nucleotide sequence ID" value="NZ_VJMG01000065.1"/>
</dbReference>
<dbReference type="Gene3D" id="3.30.160.250">
    <property type="match status" value="1"/>
</dbReference>
<name>A0A549T0W8_9HYPH</name>
<dbReference type="InterPro" id="IPR035069">
    <property type="entry name" value="TTHA1013/TTHA0281-like"/>
</dbReference>
<keyword evidence="3" id="KW-1185">Reference proteome</keyword>
<evidence type="ECO:0000259" key="1">
    <source>
        <dbReference type="Pfam" id="PF15919"/>
    </source>
</evidence>
<evidence type="ECO:0000313" key="3">
    <source>
        <dbReference type="Proteomes" id="UP000316801"/>
    </source>
</evidence>
<protein>
    <recommendedName>
        <fullName evidence="1">HicB-like antitoxin of toxin-antitoxin system domain-containing protein</fullName>
    </recommendedName>
</protein>
<dbReference type="EMBL" id="VJMG01000065">
    <property type="protein sequence ID" value="TRL35510.1"/>
    <property type="molecule type" value="Genomic_DNA"/>
</dbReference>
<evidence type="ECO:0000313" key="2">
    <source>
        <dbReference type="EMBL" id="TRL35510.1"/>
    </source>
</evidence>
<comment type="caution">
    <text evidence="2">The sequence shown here is derived from an EMBL/GenBank/DDBJ whole genome shotgun (WGS) entry which is preliminary data.</text>
</comment>
<dbReference type="SUPFAM" id="SSF143100">
    <property type="entry name" value="TTHA1013/TTHA0281-like"/>
    <property type="match status" value="1"/>
</dbReference>
<sequence>MIRYPALIDGEAGAYGVVFPDLDGVVAMGETIDEAMLNAEESLRDAALDTERDGGTLAAPTPMEKVEVPAGSTLTSIPLIRESGKPVRANMMLDEAVLAFIDAEAKRRSMTRTAYVSYMTRRIAQMGG</sequence>
<reference evidence="2 3" key="1">
    <citation type="submission" date="2019-07" db="EMBL/GenBank/DDBJ databases">
        <title>Ln-dependent methylotrophs.</title>
        <authorList>
            <person name="Tani A."/>
        </authorList>
    </citation>
    <scope>NUCLEOTIDE SEQUENCE [LARGE SCALE GENOMIC DNA]</scope>
    <source>
        <strain evidence="2 3">SM12</strain>
    </source>
</reference>